<reference evidence="1 2" key="3">
    <citation type="journal article" date="2022" name="Microbiol. Spectr.">
        <title>Folding features and dynamics of 3D genome architecture in plant fungal pathogens.</title>
        <authorList>
            <person name="Xia C."/>
        </authorList>
    </citation>
    <scope>NUCLEOTIDE SEQUENCE [LARGE SCALE GENOMIC DNA]</scope>
    <source>
        <strain evidence="1 2">93-210</strain>
    </source>
</reference>
<proteinExistence type="predicted"/>
<dbReference type="EMBL" id="CM045876">
    <property type="protein sequence ID" value="KAI7942125.1"/>
    <property type="molecule type" value="Genomic_DNA"/>
</dbReference>
<gene>
    <name evidence="1" type="ORF">MJO28_012152</name>
</gene>
<reference evidence="2" key="2">
    <citation type="journal article" date="2018" name="Mol. Plant Microbe Interact.">
        <title>Genome sequence resources for the wheat stripe rust pathogen (Puccinia striiformis f. sp. tritici) and the barley stripe rust pathogen (Puccinia striiformis f. sp. hordei).</title>
        <authorList>
            <person name="Xia C."/>
            <person name="Wang M."/>
            <person name="Yin C."/>
            <person name="Cornejo O.E."/>
            <person name="Hulbert S.H."/>
            <person name="Chen X."/>
        </authorList>
    </citation>
    <scope>NUCLEOTIDE SEQUENCE [LARGE SCALE GENOMIC DNA]</scope>
    <source>
        <strain evidence="2">93-210</strain>
    </source>
</reference>
<accession>A0ACC0E184</accession>
<dbReference type="Proteomes" id="UP001060170">
    <property type="component" value="Chromosome 12"/>
</dbReference>
<reference evidence="2" key="1">
    <citation type="journal article" date="2018" name="BMC Genomics">
        <title>Genomic insights into host adaptation between the wheat stripe rust pathogen (Puccinia striiformis f. sp. tritici) and the barley stripe rust pathogen (Puccinia striiformis f. sp. hordei).</title>
        <authorList>
            <person name="Xia C."/>
            <person name="Wang M."/>
            <person name="Yin C."/>
            <person name="Cornejo O.E."/>
            <person name="Hulbert S.H."/>
            <person name="Chen X."/>
        </authorList>
    </citation>
    <scope>NUCLEOTIDE SEQUENCE [LARGE SCALE GENOMIC DNA]</scope>
    <source>
        <strain evidence="2">93-210</strain>
    </source>
</reference>
<comment type="caution">
    <text evidence="1">The sequence shown here is derived from an EMBL/GenBank/DDBJ whole genome shotgun (WGS) entry which is preliminary data.</text>
</comment>
<keyword evidence="2" id="KW-1185">Reference proteome</keyword>
<protein>
    <submittedName>
        <fullName evidence="1">Uncharacterized protein</fullName>
    </submittedName>
</protein>
<name>A0ACC0E184_9BASI</name>
<organism evidence="1 2">
    <name type="scientific">Puccinia striiformis f. sp. tritici</name>
    <dbReference type="NCBI Taxonomy" id="168172"/>
    <lineage>
        <taxon>Eukaryota</taxon>
        <taxon>Fungi</taxon>
        <taxon>Dikarya</taxon>
        <taxon>Basidiomycota</taxon>
        <taxon>Pucciniomycotina</taxon>
        <taxon>Pucciniomycetes</taxon>
        <taxon>Pucciniales</taxon>
        <taxon>Pucciniaceae</taxon>
        <taxon>Puccinia</taxon>
    </lineage>
</organism>
<evidence type="ECO:0000313" key="1">
    <source>
        <dbReference type="EMBL" id="KAI7942125.1"/>
    </source>
</evidence>
<sequence length="1140" mass="129171">MLRPYRLDPKQLQLIQIPQASYVRQDIDSWLEWFLSRSDTESDIGDWAEKIRQSGDQSFYNLHQSPCWKTFTSSHAKSNAHELHLVFSLFVDWFNPFGNKTAGKKHSMGIVAMNCLNTPPTSRSKLSNWFLAAITPGPHEPDVVTINHILKPIVEDLLRLKDGIFVKTHQYPNKRKVFLYILPLVGNMPANHKVAGFNSHAGTKFCTWCDVTLDSLSKLKLSTPRTKESHLEQAKNWKEADTLGTKNTLRKKSGVRWSELNLLPYRDPVNHVALGVMHNWIEGVLQHHWRIRWGFEKVQESNIQKRKYSEIEEANWETDSEEEEDDDGWIADFDLKHGSSSTLFTEKEKLTIQESILQIKIPLGITPVPNDVGNASSGKLKASEWQSLYIYIIPLVIMDLLVLDVDNLPSNSTRDLILDNICCLVQCTLNIISSKHVTEENCAEFSKLYNCYNLLSSGIFNNKKVLQNHHYALHIPDQMLYWGPLNGIAEWGGERLIGVLQKVKTNGQKGSMDQTILRKACELQRVLVEQGLGESLESKESNASGRRGMCIELTEEVYSGILSAYRAKSSGEIRNYRDLPHPPDAQICPGTAKVLSKCVGKNKVLVTVLKPNNVVMYKEDGVRVYGMVQQIYEMNAPDGKVDVWVQLKEMNNAFQKPSNFKTPSLRFRRYLSRMILVVGAFSIPELTYIGGLQRTTFAELLRQIKTQVEPMGRFSERKACIAVLETALQQKITTIALDDLLFGDVESSDDKDDNDSSDEEDDDMNEIDDLMIILQAALSHRYYAPRIALQQAPPITEFLLVRLEDRRFKQEFRMTRASFLKLCARVADDPVFQNNSNNPQRPITEQMMVTLKRLGCFGNGASVGMLARFFRVGEGTVELYTDRCIMAILRFKNQVLKWPTAIERGKMAEEYGEVGFKGCVGVIDGSLIPLSDSPSLNSADFYSRKGFYCISTLIVCDSQRNIQYIYTGWPGCTHDSRVMSNSSITLKPDSFFSPGQYILADSAYTPTLSVVPAFKRPAHGQLTKEQHTFNFYLARHRVVIEQCIGGLKGRFQSLKGLRLRISGRKDQIRVNAWIMACAVLHNFLNNGDDFDFDDLGDDNSVNIAGNNSSDDPEDGPTERASVAGRELREKIKAQVLEFYD</sequence>
<evidence type="ECO:0000313" key="2">
    <source>
        <dbReference type="Proteomes" id="UP001060170"/>
    </source>
</evidence>